<feature type="domain" description="SCP" evidence="1">
    <location>
        <begin position="45"/>
        <end position="150"/>
    </location>
</feature>
<name>A0A975JEL9_9RHOB</name>
<evidence type="ECO:0000313" key="3">
    <source>
        <dbReference type="Proteomes" id="UP000683291"/>
    </source>
</evidence>
<dbReference type="EMBL" id="CP073581">
    <property type="protein sequence ID" value="QUJ77038.1"/>
    <property type="molecule type" value="Genomic_DNA"/>
</dbReference>
<dbReference type="InterPro" id="IPR014044">
    <property type="entry name" value="CAP_dom"/>
</dbReference>
<protein>
    <submittedName>
        <fullName evidence="2">CAP domain-containing protein</fullName>
    </submittedName>
</protein>
<organism evidence="2 3">
    <name type="scientific">Sulfitobacter albidus</name>
    <dbReference type="NCBI Taxonomy" id="2829501"/>
    <lineage>
        <taxon>Bacteria</taxon>
        <taxon>Pseudomonadati</taxon>
        <taxon>Pseudomonadota</taxon>
        <taxon>Alphaproteobacteria</taxon>
        <taxon>Rhodobacterales</taxon>
        <taxon>Roseobacteraceae</taxon>
        <taxon>Sulfitobacter</taxon>
    </lineage>
</organism>
<evidence type="ECO:0000259" key="1">
    <source>
        <dbReference type="Pfam" id="PF00188"/>
    </source>
</evidence>
<evidence type="ECO:0000313" key="2">
    <source>
        <dbReference type="EMBL" id="QUJ77038.1"/>
    </source>
</evidence>
<gene>
    <name evidence="2" type="ORF">KDD17_03095</name>
</gene>
<reference evidence="2" key="1">
    <citation type="submission" date="2021-04" db="EMBL/GenBank/DDBJ databases">
        <title>Complete genome sequence for Sulfitobacter sp. strain JK7-1.</title>
        <authorList>
            <person name="Park S.-J."/>
        </authorList>
    </citation>
    <scope>NUCLEOTIDE SEQUENCE</scope>
    <source>
        <strain evidence="2">JK7-1</strain>
    </source>
</reference>
<dbReference type="Gene3D" id="3.40.33.10">
    <property type="entry name" value="CAP"/>
    <property type="match status" value="1"/>
</dbReference>
<dbReference type="KEGG" id="sual:KDD17_03095"/>
<dbReference type="SUPFAM" id="SSF55797">
    <property type="entry name" value="PR-1-like"/>
    <property type="match status" value="1"/>
</dbReference>
<dbReference type="PANTHER" id="PTHR31157">
    <property type="entry name" value="SCP DOMAIN-CONTAINING PROTEIN"/>
    <property type="match status" value="1"/>
</dbReference>
<dbReference type="CDD" id="cd05379">
    <property type="entry name" value="CAP_bacterial"/>
    <property type="match status" value="1"/>
</dbReference>
<keyword evidence="3" id="KW-1185">Reference proteome</keyword>
<sequence>MKFLYMTIMVAGLAACGEGGPDTAASPSAAAQAPAAGTSDRRPVALVNAVRRAAGRAPIRRNARLDRAAQIHANDMARNSFFAHTGSDGSKLKDRVNRTGYGWCFLAENIAEGYPSRQAAITGWKGSPGHYRNMVNPKAEEFGIAAVGGYQVMVLGAGSC</sequence>
<dbReference type="Proteomes" id="UP000683291">
    <property type="component" value="Chromosome 1"/>
</dbReference>
<proteinExistence type="predicted"/>
<dbReference type="RefSeq" id="WP_212705233.1">
    <property type="nucleotide sequence ID" value="NZ_CP073581.1"/>
</dbReference>
<dbReference type="AlphaFoldDB" id="A0A975JEL9"/>
<dbReference type="PANTHER" id="PTHR31157:SF1">
    <property type="entry name" value="SCP DOMAIN-CONTAINING PROTEIN"/>
    <property type="match status" value="1"/>
</dbReference>
<dbReference type="Pfam" id="PF00188">
    <property type="entry name" value="CAP"/>
    <property type="match status" value="1"/>
</dbReference>
<dbReference type="PROSITE" id="PS51257">
    <property type="entry name" value="PROKAR_LIPOPROTEIN"/>
    <property type="match status" value="1"/>
</dbReference>
<dbReference type="InterPro" id="IPR035940">
    <property type="entry name" value="CAP_sf"/>
</dbReference>
<accession>A0A975JEL9</accession>